<sequence length="146" mass="16183">MFASLSSSSVSSSSTSTSTSNTRQYRHAIPTMMRLKREPSCKNMAFKPKTPFPNAEMVLNKLKSEGNITPSTQELASALFTECNKWLKANGFKEFIPSQNLGWTLKDGVISRPGAKVCFDAKSISRQQSAHRILSETIQHSNDPQI</sequence>
<accession>A0A1Y1XGS6</accession>
<reference evidence="2 3" key="1">
    <citation type="submission" date="2016-08" db="EMBL/GenBank/DDBJ databases">
        <title>A Parts List for Fungal Cellulosomes Revealed by Comparative Genomics.</title>
        <authorList>
            <consortium name="DOE Joint Genome Institute"/>
            <person name="Haitjema C.H."/>
            <person name="Gilmore S.P."/>
            <person name="Henske J.K."/>
            <person name="Solomon K.V."/>
            <person name="De Groot R."/>
            <person name="Kuo A."/>
            <person name="Mondo S.J."/>
            <person name="Salamov A.A."/>
            <person name="Labutti K."/>
            <person name="Zhao Z."/>
            <person name="Chiniquy J."/>
            <person name="Barry K."/>
            <person name="Brewer H.M."/>
            <person name="Purvine S.O."/>
            <person name="Wright A.T."/>
            <person name="Boxma B."/>
            <person name="Van Alen T."/>
            <person name="Hackstein J.H."/>
            <person name="Baker S.E."/>
            <person name="Grigoriev I.V."/>
            <person name="O'Malley M.A."/>
        </authorList>
    </citation>
    <scope>NUCLEOTIDE SEQUENCE [LARGE SCALE GENOMIC DNA]</scope>
    <source>
        <strain evidence="2 3">S4</strain>
    </source>
</reference>
<organism evidence="2 3">
    <name type="scientific">Anaeromyces robustus</name>
    <dbReference type="NCBI Taxonomy" id="1754192"/>
    <lineage>
        <taxon>Eukaryota</taxon>
        <taxon>Fungi</taxon>
        <taxon>Fungi incertae sedis</taxon>
        <taxon>Chytridiomycota</taxon>
        <taxon>Chytridiomycota incertae sedis</taxon>
        <taxon>Neocallimastigomycetes</taxon>
        <taxon>Neocallimastigales</taxon>
        <taxon>Neocallimastigaceae</taxon>
        <taxon>Anaeromyces</taxon>
    </lineage>
</organism>
<gene>
    <name evidence="2" type="ORF">BCR32DRAFT_325674</name>
</gene>
<keyword evidence="3" id="KW-1185">Reference proteome</keyword>
<dbReference type="EMBL" id="MCFG01000043">
    <property type="protein sequence ID" value="ORX84945.1"/>
    <property type="molecule type" value="Genomic_DNA"/>
</dbReference>
<evidence type="ECO:0000313" key="2">
    <source>
        <dbReference type="EMBL" id="ORX84945.1"/>
    </source>
</evidence>
<reference evidence="2 3" key="2">
    <citation type="submission" date="2016-08" db="EMBL/GenBank/DDBJ databases">
        <title>Pervasive Adenine N6-methylation of Active Genes in Fungi.</title>
        <authorList>
            <consortium name="DOE Joint Genome Institute"/>
            <person name="Mondo S.J."/>
            <person name="Dannebaum R.O."/>
            <person name="Kuo R.C."/>
            <person name="Labutti K."/>
            <person name="Haridas S."/>
            <person name="Kuo A."/>
            <person name="Salamov A."/>
            <person name="Ahrendt S.R."/>
            <person name="Lipzen A."/>
            <person name="Sullivan W."/>
            <person name="Andreopoulos W.B."/>
            <person name="Clum A."/>
            <person name="Lindquist E."/>
            <person name="Daum C."/>
            <person name="Ramamoorthy G.K."/>
            <person name="Gryganskyi A."/>
            <person name="Culley D."/>
            <person name="Magnuson J.K."/>
            <person name="James T.Y."/>
            <person name="O'Malley M.A."/>
            <person name="Stajich J.E."/>
            <person name="Spatafora J.W."/>
            <person name="Visel A."/>
            <person name="Grigoriev I.V."/>
        </authorList>
    </citation>
    <scope>NUCLEOTIDE SEQUENCE [LARGE SCALE GENOMIC DNA]</scope>
    <source>
        <strain evidence="2 3">S4</strain>
    </source>
</reference>
<dbReference type="Proteomes" id="UP000193944">
    <property type="component" value="Unassembled WGS sequence"/>
</dbReference>
<feature type="compositionally biased region" description="Low complexity" evidence="1">
    <location>
        <begin position="1"/>
        <end position="20"/>
    </location>
</feature>
<feature type="region of interest" description="Disordered" evidence="1">
    <location>
        <begin position="1"/>
        <end position="26"/>
    </location>
</feature>
<proteinExistence type="predicted"/>
<evidence type="ECO:0000256" key="1">
    <source>
        <dbReference type="SAM" id="MobiDB-lite"/>
    </source>
</evidence>
<comment type="caution">
    <text evidence="2">The sequence shown here is derived from an EMBL/GenBank/DDBJ whole genome shotgun (WGS) entry which is preliminary data.</text>
</comment>
<dbReference type="AlphaFoldDB" id="A0A1Y1XGS6"/>
<evidence type="ECO:0000313" key="3">
    <source>
        <dbReference type="Proteomes" id="UP000193944"/>
    </source>
</evidence>
<protein>
    <submittedName>
        <fullName evidence="2">Uncharacterized protein</fullName>
    </submittedName>
</protein>
<dbReference type="OrthoDB" id="2109614at2759"/>
<name>A0A1Y1XGS6_9FUNG</name>